<dbReference type="CDD" id="cd00093">
    <property type="entry name" value="HTH_XRE"/>
    <property type="match status" value="1"/>
</dbReference>
<gene>
    <name evidence="2" type="ORF">F9L04_07435</name>
</gene>
<sequence length="263" mass="29492">MEMSEIAARLSEERERLGYNKAAFARLLGINAETLRLIEAGKSTFRVDVLARGASAGIDVQYVLTGVPSKNTEKVAEEIGFEKQVIKGNVSGVGFAGAGSKVQIVNTQKHITRTKVEAKPGSEHIKDEQKRILTDLVDQIVETETLLKKTPKTHRAVWSSLNKHCGVTSYHLIKLEAFDKARKFLNMWLGRLNSARSAPIKDGDAWRKKRIAYIKVNTKDPVDEAAMRTYIARNFKATSLTELSNDELDRTYRYVAGRSNKKR</sequence>
<dbReference type="Gene3D" id="1.10.260.40">
    <property type="entry name" value="lambda repressor-like DNA-binding domains"/>
    <property type="match status" value="1"/>
</dbReference>
<dbReference type="InterPro" id="IPR018878">
    <property type="entry name" value="ORF6C_dom"/>
</dbReference>
<evidence type="ECO:0000259" key="1">
    <source>
        <dbReference type="PROSITE" id="PS50943"/>
    </source>
</evidence>
<dbReference type="GO" id="GO:0003677">
    <property type="term" value="F:DNA binding"/>
    <property type="evidence" value="ECO:0007669"/>
    <property type="project" value="InterPro"/>
</dbReference>
<dbReference type="InterPro" id="IPR001387">
    <property type="entry name" value="Cro/C1-type_HTH"/>
</dbReference>
<organism evidence="2 3">
    <name type="scientific">Brucella anthropi</name>
    <name type="common">Ochrobactrum anthropi</name>
    <dbReference type="NCBI Taxonomy" id="529"/>
    <lineage>
        <taxon>Bacteria</taxon>
        <taxon>Pseudomonadati</taxon>
        <taxon>Pseudomonadota</taxon>
        <taxon>Alphaproteobacteria</taxon>
        <taxon>Hyphomicrobiales</taxon>
        <taxon>Brucellaceae</taxon>
        <taxon>Brucella/Ochrobactrum group</taxon>
        <taxon>Brucella</taxon>
    </lineage>
</organism>
<dbReference type="SMART" id="SM00530">
    <property type="entry name" value="HTH_XRE"/>
    <property type="match status" value="1"/>
</dbReference>
<reference evidence="2 3" key="1">
    <citation type="submission" date="2019-09" db="EMBL/GenBank/DDBJ databases">
        <title>Taxonomic organization of the family Brucellaceae based on a phylogenomic approach.</title>
        <authorList>
            <person name="Leclercq S."/>
            <person name="Cloeckaert A."/>
            <person name="Zygmunt M.S."/>
        </authorList>
    </citation>
    <scope>NUCLEOTIDE SEQUENCE [LARGE SCALE GENOMIC DNA]</scope>
    <source>
        <strain evidence="2 3">LMG 3313</strain>
    </source>
</reference>
<name>A0A6L3Z7J3_BRUAN</name>
<dbReference type="AlphaFoldDB" id="A0A6L3Z7J3"/>
<dbReference type="Proteomes" id="UP000481876">
    <property type="component" value="Unassembled WGS sequence"/>
</dbReference>
<dbReference type="SUPFAM" id="SSF47413">
    <property type="entry name" value="lambda repressor-like DNA-binding domains"/>
    <property type="match status" value="1"/>
</dbReference>
<evidence type="ECO:0000313" key="3">
    <source>
        <dbReference type="Proteomes" id="UP000481876"/>
    </source>
</evidence>
<dbReference type="Pfam" id="PF10552">
    <property type="entry name" value="ORF6C"/>
    <property type="match status" value="1"/>
</dbReference>
<protein>
    <submittedName>
        <fullName evidence="2">Transcriptional regulator</fullName>
    </submittedName>
</protein>
<comment type="caution">
    <text evidence="2">The sequence shown here is derived from an EMBL/GenBank/DDBJ whole genome shotgun (WGS) entry which is preliminary data.</text>
</comment>
<feature type="domain" description="HTH cro/C1-type" evidence="1">
    <location>
        <begin position="10"/>
        <end position="63"/>
    </location>
</feature>
<dbReference type="EMBL" id="WBWS01000006">
    <property type="protein sequence ID" value="KAB2772135.1"/>
    <property type="molecule type" value="Genomic_DNA"/>
</dbReference>
<accession>A0A6L3Z7J3</accession>
<evidence type="ECO:0000313" key="2">
    <source>
        <dbReference type="EMBL" id="KAB2772135.1"/>
    </source>
</evidence>
<proteinExistence type="predicted"/>
<dbReference type="InterPro" id="IPR010982">
    <property type="entry name" value="Lambda_DNA-bd_dom_sf"/>
</dbReference>
<dbReference type="PROSITE" id="PS50943">
    <property type="entry name" value="HTH_CROC1"/>
    <property type="match status" value="1"/>
</dbReference>
<dbReference type="RefSeq" id="WP_151663316.1">
    <property type="nucleotide sequence ID" value="NZ_WBWS01000006.1"/>
</dbReference>